<gene>
    <name evidence="1" type="ORF">ND855_05430</name>
</gene>
<keyword evidence="2" id="KW-1185">Reference proteome</keyword>
<reference evidence="1 2" key="1">
    <citation type="submission" date="2022-06" db="EMBL/GenBank/DDBJ databases">
        <title>Leptospira isolates from biofilms formed at urban environments.</title>
        <authorList>
            <person name="Ribeiro P.S."/>
            <person name="Sousa T."/>
            <person name="Carvalho N."/>
            <person name="Aburjaile F."/>
            <person name="Neves F."/>
            <person name="Oliveira D."/>
            <person name="Blanco L."/>
            <person name="Lima J."/>
            <person name="Costa F."/>
            <person name="Brenig B."/>
            <person name="Soares S."/>
            <person name="Ramos R."/>
            <person name="Goes-Neto A."/>
            <person name="Matiuzzi M."/>
            <person name="Azevedo V."/>
            <person name="Ristow P."/>
        </authorList>
    </citation>
    <scope>NUCLEOTIDE SEQUENCE [LARGE SCALE GENOMIC DNA]</scope>
    <source>
        <strain evidence="1 2">VSF14</strain>
    </source>
</reference>
<dbReference type="RefSeq" id="WP_265357519.1">
    <property type="nucleotide sequence ID" value="NZ_JAMQPR010000001.1"/>
</dbReference>
<evidence type="ECO:0000313" key="1">
    <source>
        <dbReference type="EMBL" id="MCW7503558.1"/>
    </source>
</evidence>
<evidence type="ECO:0000313" key="2">
    <source>
        <dbReference type="Proteomes" id="UP001208794"/>
    </source>
</evidence>
<comment type="caution">
    <text evidence="1">The sequence shown here is derived from an EMBL/GenBank/DDBJ whole genome shotgun (WGS) entry which is preliminary data.</text>
</comment>
<sequence>MIILDTNILLNIGKPEGSNLINSIQFSSDSLEKKTLATNLVCFNELAVQLGTIPARNLISKFNISIIDSVPNKIQFPTTEIIKSIFESDDKTEKIQNVFRSKNESLISKAFSILIQILYFTLAYSAGITEIDEKNETELDFKNFHYLMDIIQNLIPKFSDEITSAYFYPNNTGRIKFVNESFENLTQAYYKIIDYFAKCVSEQLDLSEYLKKFQNDDQIDEKFHYPKKAINFIKQNRADITNFLMTRMEDTSYLLSYRYKVELALDYYTSGRKIKINDIADSLLLIYLPEHYILTFDKKLLKFIKQFNEENFNFCMNVKESTYGA</sequence>
<protein>
    <recommendedName>
        <fullName evidence="3">PIN domain-containing protein</fullName>
    </recommendedName>
</protein>
<proteinExistence type="predicted"/>
<name>A0ABT3M5B8_9LEPT</name>
<dbReference type="EMBL" id="JAMQPR010000001">
    <property type="protein sequence ID" value="MCW7503558.1"/>
    <property type="molecule type" value="Genomic_DNA"/>
</dbReference>
<dbReference type="Proteomes" id="UP001208794">
    <property type="component" value="Unassembled WGS sequence"/>
</dbReference>
<organism evidence="1 2">
    <name type="scientific">Leptospira paudalimensis</name>
    <dbReference type="NCBI Taxonomy" id="2950024"/>
    <lineage>
        <taxon>Bacteria</taxon>
        <taxon>Pseudomonadati</taxon>
        <taxon>Spirochaetota</taxon>
        <taxon>Spirochaetia</taxon>
        <taxon>Leptospirales</taxon>
        <taxon>Leptospiraceae</taxon>
        <taxon>Leptospira</taxon>
    </lineage>
</organism>
<accession>A0ABT3M5B8</accession>
<evidence type="ECO:0008006" key="3">
    <source>
        <dbReference type="Google" id="ProtNLM"/>
    </source>
</evidence>